<protein>
    <submittedName>
        <fullName evidence="1">Uncharacterized protein</fullName>
    </submittedName>
</protein>
<evidence type="ECO:0000313" key="2">
    <source>
        <dbReference type="Proteomes" id="UP000053477"/>
    </source>
</evidence>
<accession>A0A0H2RLW2</accession>
<keyword evidence="2" id="KW-1185">Reference proteome</keyword>
<evidence type="ECO:0000313" key="1">
    <source>
        <dbReference type="EMBL" id="KLO12582.1"/>
    </source>
</evidence>
<reference evidence="1 2" key="1">
    <citation type="submission" date="2015-04" db="EMBL/GenBank/DDBJ databases">
        <title>Complete genome sequence of Schizopora paradoxa KUC8140, a cosmopolitan wood degrader in East Asia.</title>
        <authorList>
            <consortium name="DOE Joint Genome Institute"/>
            <person name="Min B."/>
            <person name="Park H."/>
            <person name="Jang Y."/>
            <person name="Kim J.-J."/>
            <person name="Kim K.H."/>
            <person name="Pangilinan J."/>
            <person name="Lipzen A."/>
            <person name="Riley R."/>
            <person name="Grigoriev I.V."/>
            <person name="Spatafora J.W."/>
            <person name="Choi I.-G."/>
        </authorList>
    </citation>
    <scope>NUCLEOTIDE SEQUENCE [LARGE SCALE GENOMIC DNA]</scope>
    <source>
        <strain evidence="1 2">KUC8140</strain>
    </source>
</reference>
<dbReference type="EMBL" id="KQ085975">
    <property type="protein sequence ID" value="KLO12582.1"/>
    <property type="molecule type" value="Genomic_DNA"/>
</dbReference>
<sequence length="647" mass="72172">MKAPSCKLYSALLQGVDPTTTFPIQITGILFPASSDEPLEVVVRAKRSRPGSSAVDLFVGEHVPAEVKTVTIDADLSTTERVIYTAILSKEDGSKPNASLAKFAGFRRLKGDVLIVGREITSDRAFTSASLTESGVIRTRCNYLVQIRDQISNLRLASPILDQVVDRSIACERFAFWRMQDLNSIVPSSPTPFITVFHFSAADIFRSQLLQLFRFLPRLTGVEHVSIAARSRDVISLEDGQNCEDALNEMLALRGDSMAYLAIDVEFAFTAALNNASNVKYLSIPYRAQSRLASPTFQMREMKELVISIHSPLSTQPGPVVILQGVSLPALSSLSLRIMGVNYDVAALLDSVALHLVHLRIFIANFSPAPVLPLMNRLWSLECDLQSADDILFFHHPSIRQVTFHGYSNRSFLSMDAEDYTQLLNDHLLRVERLGLLPSVRCVRLADVSDRIIEREWNIGQARILRKWSIIFRLRHRSLLGRDFLPILSDPLSGDDNVWSGLSVWTIVSAATLWSAFPLRVKCVVMNAHEKEATVQSIPSRVSGQFDDGGAQMDINLSSFFNAPLGYAHLVVPADGVTPTIRYTIIYSPKLFVPRNRVTQRANPHSAWRGDIIVVRHDWETSGIFVDISEGEEITMLVDRIAHMYNL</sequence>
<dbReference type="Proteomes" id="UP000053477">
    <property type="component" value="Unassembled WGS sequence"/>
</dbReference>
<dbReference type="InParanoid" id="A0A0H2RLW2"/>
<dbReference type="AlphaFoldDB" id="A0A0H2RLW2"/>
<gene>
    <name evidence="1" type="ORF">SCHPADRAFT_929166</name>
</gene>
<organism evidence="1 2">
    <name type="scientific">Schizopora paradoxa</name>
    <dbReference type="NCBI Taxonomy" id="27342"/>
    <lineage>
        <taxon>Eukaryota</taxon>
        <taxon>Fungi</taxon>
        <taxon>Dikarya</taxon>
        <taxon>Basidiomycota</taxon>
        <taxon>Agaricomycotina</taxon>
        <taxon>Agaricomycetes</taxon>
        <taxon>Hymenochaetales</taxon>
        <taxon>Schizoporaceae</taxon>
        <taxon>Schizopora</taxon>
    </lineage>
</organism>
<name>A0A0H2RLW2_9AGAM</name>
<proteinExistence type="predicted"/>